<sequence length="202" mass="23005">METEANDLDHLVNYYNDNDIDELVYKSKVYLLEEEEEEKDENNHSNWNVVKTGITRKKLRTRLKKEPLKVDHGTNAMTTVLDGKVKGGDDVGKGIGRSGGVPDGGVPNDSGWEVDDVLALRLDHSSSISQWICRTSRFDNNVSFEEELVYQRLWKTLTHLLELSSCIYLDDRAWGVLNFNSAERLKADITVKSESDSYYLSD</sequence>
<dbReference type="EMBL" id="BKCJ010437124">
    <property type="protein sequence ID" value="GFA51275.1"/>
    <property type="molecule type" value="Genomic_DNA"/>
</dbReference>
<evidence type="ECO:0000313" key="1">
    <source>
        <dbReference type="EMBL" id="GFA51275.1"/>
    </source>
</evidence>
<gene>
    <name evidence="1" type="ORF">Tci_623247</name>
</gene>
<name>A0A699JQJ5_TANCI</name>
<protein>
    <submittedName>
        <fullName evidence="1">Uncharacterized protein</fullName>
    </submittedName>
</protein>
<dbReference type="AlphaFoldDB" id="A0A699JQJ5"/>
<comment type="caution">
    <text evidence="1">The sequence shown here is derived from an EMBL/GenBank/DDBJ whole genome shotgun (WGS) entry which is preliminary data.</text>
</comment>
<accession>A0A699JQJ5</accession>
<organism evidence="1">
    <name type="scientific">Tanacetum cinerariifolium</name>
    <name type="common">Dalmatian daisy</name>
    <name type="synonym">Chrysanthemum cinerariifolium</name>
    <dbReference type="NCBI Taxonomy" id="118510"/>
    <lineage>
        <taxon>Eukaryota</taxon>
        <taxon>Viridiplantae</taxon>
        <taxon>Streptophyta</taxon>
        <taxon>Embryophyta</taxon>
        <taxon>Tracheophyta</taxon>
        <taxon>Spermatophyta</taxon>
        <taxon>Magnoliopsida</taxon>
        <taxon>eudicotyledons</taxon>
        <taxon>Gunneridae</taxon>
        <taxon>Pentapetalae</taxon>
        <taxon>asterids</taxon>
        <taxon>campanulids</taxon>
        <taxon>Asterales</taxon>
        <taxon>Asteraceae</taxon>
        <taxon>Asteroideae</taxon>
        <taxon>Anthemideae</taxon>
        <taxon>Anthemidinae</taxon>
        <taxon>Tanacetum</taxon>
    </lineage>
</organism>
<reference evidence="1" key="1">
    <citation type="journal article" date="2019" name="Sci. Rep.">
        <title>Draft genome of Tanacetum cinerariifolium, the natural source of mosquito coil.</title>
        <authorList>
            <person name="Yamashiro T."/>
            <person name="Shiraishi A."/>
            <person name="Satake H."/>
            <person name="Nakayama K."/>
        </authorList>
    </citation>
    <scope>NUCLEOTIDE SEQUENCE</scope>
</reference>
<proteinExistence type="predicted"/>